<evidence type="ECO:0000256" key="3">
    <source>
        <dbReference type="ARBA" id="ARBA00004769"/>
    </source>
</evidence>
<evidence type="ECO:0000256" key="12">
    <source>
        <dbReference type="ARBA" id="ARBA00022977"/>
    </source>
</evidence>
<dbReference type="Proteomes" id="UP000181728">
    <property type="component" value="Unassembled WGS sequence"/>
</dbReference>
<dbReference type="Pfam" id="PF08543">
    <property type="entry name" value="Phos_pyr_kin"/>
    <property type="match status" value="1"/>
</dbReference>
<dbReference type="EMBL" id="LR031358">
    <property type="protein sequence ID" value="VDB98643.1"/>
    <property type="molecule type" value="Genomic_DNA"/>
</dbReference>
<dbReference type="GO" id="GO:0008972">
    <property type="term" value="F:phosphomethylpyrimidine kinase activity"/>
    <property type="evidence" value="ECO:0007669"/>
    <property type="project" value="UniProtKB-EC"/>
</dbReference>
<evidence type="ECO:0000256" key="13">
    <source>
        <dbReference type="ARBA" id="ARBA00037917"/>
    </source>
</evidence>
<dbReference type="EMBL" id="WERV01000004">
    <property type="protein sequence ID" value="MDV7715243.1"/>
    <property type="molecule type" value="Genomic_DNA"/>
</dbReference>
<evidence type="ECO:0000313" key="21">
    <source>
        <dbReference type="Proteomes" id="UP000294726"/>
    </source>
</evidence>
<dbReference type="EC" id="2.7.4.7" evidence="6"/>
<evidence type="ECO:0000313" key="18">
    <source>
        <dbReference type="EMBL" id="OIM20979.1"/>
    </source>
</evidence>
<keyword evidence="8 17" id="KW-0808">Transferase</keyword>
<dbReference type="EC" id="2.7.1.49" evidence="5"/>
<dbReference type="PANTHER" id="PTHR20858">
    <property type="entry name" value="PHOSPHOMETHYLPYRIMIDINE KINASE"/>
    <property type="match status" value="1"/>
</dbReference>
<keyword evidence="11" id="KW-0067">ATP-binding</keyword>
<feature type="domain" description="Pyridoxamine kinase/Phosphomethylpyrimidine kinase" evidence="16">
    <location>
        <begin position="19"/>
        <end position="267"/>
    </location>
</feature>
<sequence length="272" mass="29192">MEAISINSFPQAVTIAGSDSDGSAGAQADLHAFFSRHVYGMSILVAAVAGNSYGISAGHNFPLDFIDAEFKALADDFHIKSAKTGMLADSELILDIVKNYQKVQFGPLVVDPVITTKHGAKLLEDEAIDTLRERLLPLAEVVTPNFSEAQVITGSELKDQNELVEAAEKIQKFGAKNVVIKGAHLIGSKQKKVSDYVLLENGDGYFLSEEYIDTSHINGTGDTFSAVIAAEIAKGETVKNSIEIAKKATHQAIVKTIGVGHKFGPINHWAIE</sequence>
<evidence type="ECO:0000256" key="7">
    <source>
        <dbReference type="ARBA" id="ARBA00019161"/>
    </source>
</evidence>
<comment type="pathway">
    <text evidence="13">Cofactor biosynthesis; thiamine diphosphate biosynthesis; 4-amino-2-methyl-5-diphosphomethylpyrimidine from 5-amino-1-(5-phospho-D-ribosyl)imidazole: step 2/3.</text>
</comment>
<dbReference type="FunFam" id="3.40.1190.20:FF:000003">
    <property type="entry name" value="Phosphomethylpyrimidine kinase ThiD"/>
    <property type="match status" value="1"/>
</dbReference>
<proteinExistence type="inferred from homology"/>
<dbReference type="InterPro" id="IPR004399">
    <property type="entry name" value="HMP/HMP-P_kinase_dom"/>
</dbReference>
<protein>
    <recommendedName>
        <fullName evidence="7">Hydroxymethylpyrimidine/phosphomethylpyrimidine kinase</fullName>
        <ecNumber evidence="5">2.7.1.49</ecNumber>
        <ecNumber evidence="6">2.7.4.7</ecNumber>
    </recommendedName>
    <alternativeName>
        <fullName evidence="14">Hydroxymethylpyrimidine kinase</fullName>
    </alternativeName>
    <alternativeName>
        <fullName evidence="15">Hydroxymethylpyrimidine phosphate kinase</fullName>
    </alternativeName>
</protein>
<dbReference type="InterPro" id="IPR013749">
    <property type="entry name" value="PM/HMP-P_kinase-1"/>
</dbReference>
<name>A0A483BT65_OENOE</name>
<evidence type="ECO:0000313" key="20">
    <source>
        <dbReference type="Proteomes" id="UP000181728"/>
    </source>
</evidence>
<comment type="pathway">
    <text evidence="3">Cofactor biosynthesis; thiamine diphosphate biosynthesis; 4-amino-2-methyl-5-diphosphomethylpyrimidine from 5-amino-1-(5-phospho-D-ribosyl)imidazole: step 3/3.</text>
</comment>
<evidence type="ECO:0000256" key="14">
    <source>
        <dbReference type="ARBA" id="ARBA00042102"/>
    </source>
</evidence>
<evidence type="ECO:0000256" key="1">
    <source>
        <dbReference type="ARBA" id="ARBA00000151"/>
    </source>
</evidence>
<reference evidence="18 20" key="1">
    <citation type="journal article" date="2016" name="BMC Genomics">
        <title>Consensus pan-genome assembly of the specialised wine bacterium Oenococcus oeni.</title>
        <authorList>
            <person name="Sternes P.R."/>
            <person name="Borneman A.R."/>
        </authorList>
    </citation>
    <scope>NUCLEOTIDE SEQUENCE [LARGE SCALE GENOMIC DNA]</scope>
    <source>
        <strain evidence="18 20">AWRIB661</strain>
    </source>
</reference>
<evidence type="ECO:0000256" key="15">
    <source>
        <dbReference type="ARBA" id="ARBA00043176"/>
    </source>
</evidence>
<evidence type="ECO:0000256" key="8">
    <source>
        <dbReference type="ARBA" id="ARBA00022679"/>
    </source>
</evidence>
<dbReference type="GO" id="GO:0005524">
    <property type="term" value="F:ATP binding"/>
    <property type="evidence" value="ECO:0007669"/>
    <property type="project" value="UniProtKB-KW"/>
</dbReference>
<keyword evidence="12" id="KW-0784">Thiamine biosynthesis</keyword>
<dbReference type="GO" id="GO:0005829">
    <property type="term" value="C:cytosol"/>
    <property type="evidence" value="ECO:0007669"/>
    <property type="project" value="TreeGrafter"/>
</dbReference>
<evidence type="ECO:0000256" key="4">
    <source>
        <dbReference type="ARBA" id="ARBA00009879"/>
    </source>
</evidence>
<evidence type="ECO:0000259" key="16">
    <source>
        <dbReference type="Pfam" id="PF08543"/>
    </source>
</evidence>
<dbReference type="CDD" id="cd01169">
    <property type="entry name" value="HMPP_kinase"/>
    <property type="match status" value="1"/>
</dbReference>
<evidence type="ECO:0000313" key="22">
    <source>
        <dbReference type="Proteomes" id="UP001281024"/>
    </source>
</evidence>
<comment type="catalytic activity">
    <reaction evidence="1">
        <text>4-amino-5-hydroxymethyl-2-methylpyrimidine + ATP = 4-amino-2-methyl-5-(phosphooxymethyl)pyrimidine + ADP + H(+)</text>
        <dbReference type="Rhea" id="RHEA:23096"/>
        <dbReference type="ChEBI" id="CHEBI:15378"/>
        <dbReference type="ChEBI" id="CHEBI:16892"/>
        <dbReference type="ChEBI" id="CHEBI:30616"/>
        <dbReference type="ChEBI" id="CHEBI:58354"/>
        <dbReference type="ChEBI" id="CHEBI:456216"/>
        <dbReference type="EC" id="2.7.1.49"/>
    </reaction>
</comment>
<dbReference type="EMBL" id="MLOK01000046">
    <property type="protein sequence ID" value="OIM20979.1"/>
    <property type="molecule type" value="Genomic_DNA"/>
</dbReference>
<dbReference type="NCBIfam" id="TIGR00097">
    <property type="entry name" value="HMP-P_kinase"/>
    <property type="match status" value="1"/>
</dbReference>
<evidence type="ECO:0000313" key="17">
    <source>
        <dbReference type="EMBL" id="MDV7715243.1"/>
    </source>
</evidence>
<dbReference type="PANTHER" id="PTHR20858:SF17">
    <property type="entry name" value="HYDROXYMETHYLPYRIMIDINE_PHOSPHOMETHYLPYRIMIDINE KINASE THI20-RELATED"/>
    <property type="match status" value="1"/>
</dbReference>
<dbReference type="Gene3D" id="3.40.1190.20">
    <property type="match status" value="1"/>
</dbReference>
<dbReference type="RefSeq" id="WP_002816547.1">
    <property type="nucleotide sequence ID" value="NZ_CP038451.1"/>
</dbReference>
<dbReference type="SUPFAM" id="SSF53613">
    <property type="entry name" value="Ribokinase-like"/>
    <property type="match status" value="1"/>
</dbReference>
<evidence type="ECO:0000256" key="5">
    <source>
        <dbReference type="ARBA" id="ARBA00012135"/>
    </source>
</evidence>
<keyword evidence="10 17" id="KW-0418">Kinase</keyword>
<evidence type="ECO:0000256" key="2">
    <source>
        <dbReference type="ARBA" id="ARBA00000565"/>
    </source>
</evidence>
<dbReference type="Proteomes" id="UP000294726">
    <property type="component" value="Chromosome"/>
</dbReference>
<comment type="catalytic activity">
    <reaction evidence="2">
        <text>4-amino-2-methyl-5-(phosphooxymethyl)pyrimidine + ATP = 4-amino-2-methyl-5-(diphosphooxymethyl)pyrimidine + ADP</text>
        <dbReference type="Rhea" id="RHEA:19893"/>
        <dbReference type="ChEBI" id="CHEBI:30616"/>
        <dbReference type="ChEBI" id="CHEBI:57841"/>
        <dbReference type="ChEBI" id="CHEBI:58354"/>
        <dbReference type="ChEBI" id="CHEBI:456216"/>
        <dbReference type="EC" id="2.7.4.7"/>
    </reaction>
</comment>
<dbReference type="AlphaFoldDB" id="A0A483BT65"/>
<organism evidence="17 22">
    <name type="scientific">Oenococcus oeni</name>
    <name type="common">Leuconostoc oenos</name>
    <dbReference type="NCBI Taxonomy" id="1247"/>
    <lineage>
        <taxon>Bacteria</taxon>
        <taxon>Bacillati</taxon>
        <taxon>Bacillota</taxon>
        <taxon>Bacilli</taxon>
        <taxon>Lactobacillales</taxon>
        <taxon>Lactobacillaceae</taxon>
        <taxon>Oenococcus</taxon>
    </lineage>
</organism>
<dbReference type="Proteomes" id="UP001281024">
    <property type="component" value="Unassembled WGS sequence"/>
</dbReference>
<reference evidence="17" key="3">
    <citation type="submission" date="2019-10" db="EMBL/GenBank/DDBJ databases">
        <title>Malate fermentation in French cider.</title>
        <authorList>
            <person name="Cousin F.J."/>
            <person name="Medina Fernandez S."/>
            <person name="Misery B."/>
            <person name="Laplace J.-M."/>
            <person name="Cretenet M."/>
        </authorList>
    </citation>
    <scope>NUCLEOTIDE SEQUENCE</scope>
    <source>
        <strain evidence="17">UCMA15129</strain>
    </source>
</reference>
<evidence type="ECO:0000256" key="9">
    <source>
        <dbReference type="ARBA" id="ARBA00022741"/>
    </source>
</evidence>
<keyword evidence="9" id="KW-0547">Nucleotide-binding</keyword>
<accession>A0A483BT65</accession>
<comment type="similarity">
    <text evidence="4">Belongs to the ThiD family.</text>
</comment>
<dbReference type="GO" id="GO:0009228">
    <property type="term" value="P:thiamine biosynthetic process"/>
    <property type="evidence" value="ECO:0007669"/>
    <property type="project" value="UniProtKB-KW"/>
</dbReference>
<evidence type="ECO:0000256" key="10">
    <source>
        <dbReference type="ARBA" id="ARBA00022777"/>
    </source>
</evidence>
<reference evidence="19 21" key="2">
    <citation type="submission" date="2018-08" db="EMBL/GenBank/DDBJ databases">
        <authorList>
            <person name="Lorentzen P. G. S. M."/>
        </authorList>
    </citation>
    <scope>NUCLEOTIDE SEQUENCE [LARGE SCALE GENOMIC DNA]</scope>
    <source>
        <strain evidence="19 21">CRBO_1381</strain>
    </source>
</reference>
<evidence type="ECO:0000313" key="19">
    <source>
        <dbReference type="EMBL" id="VDB98643.1"/>
    </source>
</evidence>
<dbReference type="InterPro" id="IPR029056">
    <property type="entry name" value="Ribokinase-like"/>
</dbReference>
<dbReference type="GO" id="GO:0008902">
    <property type="term" value="F:hydroxymethylpyrimidine kinase activity"/>
    <property type="evidence" value="ECO:0007669"/>
    <property type="project" value="UniProtKB-EC"/>
</dbReference>
<evidence type="ECO:0000256" key="6">
    <source>
        <dbReference type="ARBA" id="ARBA00012963"/>
    </source>
</evidence>
<evidence type="ECO:0000256" key="11">
    <source>
        <dbReference type="ARBA" id="ARBA00022840"/>
    </source>
</evidence>
<gene>
    <name evidence="17" type="primary">thiD</name>
    <name evidence="18" type="ORF">ATX59_06705</name>
    <name evidence="17" type="ORF">GA838_05660</name>
    <name evidence="19" type="ORF">OENI_1379</name>
</gene>